<keyword evidence="4" id="KW-1185">Reference proteome</keyword>
<evidence type="ECO:0000313" key="5">
    <source>
        <dbReference type="Proteomes" id="UP001170717"/>
    </source>
</evidence>
<evidence type="ECO:0008006" key="6">
    <source>
        <dbReference type="Google" id="ProtNLM"/>
    </source>
</evidence>
<dbReference type="RefSeq" id="WP_057791129.1">
    <property type="nucleotide sequence ID" value="NZ_CAXIBE010000001.1"/>
</dbReference>
<evidence type="ECO:0000313" key="4">
    <source>
        <dbReference type="Proteomes" id="UP000056750"/>
    </source>
</evidence>
<feature type="chain" id="PRO_5043375786" description="PEP-CTERM sorting domain-containing protein" evidence="1">
    <location>
        <begin position="19"/>
        <end position="195"/>
    </location>
</feature>
<evidence type="ECO:0000313" key="2">
    <source>
        <dbReference type="EMBL" id="AMJ74806.1"/>
    </source>
</evidence>
<dbReference type="EMBL" id="CP013926">
    <property type="protein sequence ID" value="AMJ74806.1"/>
    <property type="molecule type" value="Genomic_DNA"/>
</dbReference>
<dbReference type="GeneID" id="83258672"/>
<name>A0AAW7YYE1_9ALTE</name>
<dbReference type="AlphaFoldDB" id="A0AAW7YYE1"/>
<dbReference type="EMBL" id="JAUOQI010000004">
    <property type="protein sequence ID" value="MDO6577206.1"/>
    <property type="molecule type" value="Genomic_DNA"/>
</dbReference>
<sequence length="195" mass="20175">MKKFIIGLFALVGFSAQAAIINISTDQASYNVGDTITANVWIDIVELQGSNLAQPFIGGFVMSLMADATSLSYNDGSIMFGDKLGAGALSALLPVGFGVYSIQSAAFTPSVFTLQAGLTSFELFSLEFTALSSVSDALFGLTASVSEFGSFVGTPVSTASTEFSVEATSVPAPSTGVLALLACFGMMVSRVKARR</sequence>
<gene>
    <name evidence="2" type="ORF">AVL57_13050</name>
    <name evidence="3" type="ORF">Q4527_07365</name>
</gene>
<proteinExistence type="predicted"/>
<dbReference type="Proteomes" id="UP000056750">
    <property type="component" value="Chromosome"/>
</dbReference>
<feature type="signal peptide" evidence="1">
    <location>
        <begin position="1"/>
        <end position="18"/>
    </location>
</feature>
<reference evidence="3" key="2">
    <citation type="submission" date="2023-07" db="EMBL/GenBank/DDBJ databases">
        <title>Genome content predicts the carbon catabolic preferences of heterotrophic bacteria.</title>
        <authorList>
            <person name="Gralka M."/>
        </authorList>
    </citation>
    <scope>NUCLEOTIDE SEQUENCE</scope>
    <source>
        <strain evidence="3">F2M12</strain>
    </source>
</reference>
<accession>A0AAW7YYE1</accession>
<evidence type="ECO:0000313" key="3">
    <source>
        <dbReference type="EMBL" id="MDO6577206.1"/>
    </source>
</evidence>
<keyword evidence="1" id="KW-0732">Signal</keyword>
<dbReference type="Proteomes" id="UP001170717">
    <property type="component" value="Unassembled WGS sequence"/>
</dbReference>
<protein>
    <recommendedName>
        <fullName evidence="6">PEP-CTERM sorting domain-containing protein</fullName>
    </recommendedName>
</protein>
<evidence type="ECO:0000256" key="1">
    <source>
        <dbReference type="SAM" id="SignalP"/>
    </source>
</evidence>
<dbReference type="KEGG" id="asq:AVL57_13050"/>
<reference evidence="2 4" key="1">
    <citation type="submission" date="2015-12" db="EMBL/GenBank/DDBJ databases">
        <title>Intraspecies pangenome expansion in the marine bacterium Alteromonas.</title>
        <authorList>
            <person name="Lopez-Perez M."/>
            <person name="Rodriguez-Valera F."/>
        </authorList>
    </citation>
    <scope>NUCLEOTIDE SEQUENCE [LARGE SCALE GENOMIC DNA]</scope>
    <source>
        <strain evidence="2 4">LMG 21861</strain>
    </source>
</reference>
<organism evidence="3 5">
    <name type="scientific">Alteromonas stellipolaris</name>
    <dbReference type="NCBI Taxonomy" id="233316"/>
    <lineage>
        <taxon>Bacteria</taxon>
        <taxon>Pseudomonadati</taxon>
        <taxon>Pseudomonadota</taxon>
        <taxon>Gammaproteobacteria</taxon>
        <taxon>Alteromonadales</taxon>
        <taxon>Alteromonadaceae</taxon>
        <taxon>Alteromonas/Salinimonas group</taxon>
        <taxon>Alteromonas</taxon>
    </lineage>
</organism>